<comment type="caution">
    <text evidence="2">The sequence shown here is derived from an EMBL/GenBank/DDBJ whole genome shotgun (WGS) entry which is preliminary data.</text>
</comment>
<name>A0A2N5VH13_9BASI</name>
<evidence type="ECO:0000313" key="3">
    <source>
        <dbReference type="Proteomes" id="UP000235392"/>
    </source>
</evidence>
<dbReference type="EMBL" id="PGCI01000017">
    <property type="protein sequence ID" value="PLW49308.1"/>
    <property type="molecule type" value="Genomic_DNA"/>
</dbReference>
<organism evidence="2 3">
    <name type="scientific">Puccinia coronata f. sp. avenae</name>
    <dbReference type="NCBI Taxonomy" id="200324"/>
    <lineage>
        <taxon>Eukaryota</taxon>
        <taxon>Fungi</taxon>
        <taxon>Dikarya</taxon>
        <taxon>Basidiomycota</taxon>
        <taxon>Pucciniomycotina</taxon>
        <taxon>Pucciniomycetes</taxon>
        <taxon>Pucciniales</taxon>
        <taxon>Pucciniaceae</taxon>
        <taxon>Puccinia</taxon>
    </lineage>
</organism>
<feature type="compositionally biased region" description="Polar residues" evidence="1">
    <location>
        <begin position="167"/>
        <end position="184"/>
    </location>
</feature>
<evidence type="ECO:0000313" key="2">
    <source>
        <dbReference type="EMBL" id="PLW49308.1"/>
    </source>
</evidence>
<dbReference type="Proteomes" id="UP000235392">
    <property type="component" value="Unassembled WGS sequence"/>
</dbReference>
<feature type="region of interest" description="Disordered" evidence="1">
    <location>
        <begin position="159"/>
        <end position="190"/>
    </location>
</feature>
<accession>A0A2N5VH13</accession>
<protein>
    <submittedName>
        <fullName evidence="2">Uncharacterized protein</fullName>
    </submittedName>
</protein>
<reference evidence="2 3" key="1">
    <citation type="submission" date="2017-11" db="EMBL/GenBank/DDBJ databases">
        <title>De novo assembly and phasing of dikaryotic genomes from two isolates of Puccinia coronata f. sp. avenae, the causal agent of oat crown rust.</title>
        <authorList>
            <person name="Miller M.E."/>
            <person name="Zhang Y."/>
            <person name="Omidvar V."/>
            <person name="Sperschneider J."/>
            <person name="Schwessinger B."/>
            <person name="Raley C."/>
            <person name="Palmer J.M."/>
            <person name="Garnica D."/>
            <person name="Upadhyaya N."/>
            <person name="Rathjen J."/>
            <person name="Taylor J.M."/>
            <person name="Park R.F."/>
            <person name="Dodds P.N."/>
            <person name="Hirsch C.D."/>
            <person name="Kianian S.F."/>
            <person name="Figueroa M."/>
        </authorList>
    </citation>
    <scope>NUCLEOTIDE SEQUENCE [LARGE SCALE GENOMIC DNA]</scope>
    <source>
        <strain evidence="2">12SD80</strain>
    </source>
</reference>
<sequence length="190" mass="20871">MPAKKSLRLWPAGTTPRQQMNISNWDLKPTHYQKICFNCHQLAPSERAVLSNNTLSTPLVSSNKTASLTQTLPPATHLQAATPSAQPLSNDYAAQESNSLMLMGLDEIDQLEMEPAYPPDQGIAPSEVFSWAPSTAIESNRSTPVPHPVERQHFAVLRREVPPLSMAGSTTPTPTHRLDPTNNPKEGKCR</sequence>
<dbReference type="AlphaFoldDB" id="A0A2N5VH13"/>
<gene>
    <name evidence="2" type="ORF">PCASD_02682</name>
</gene>
<evidence type="ECO:0000256" key="1">
    <source>
        <dbReference type="SAM" id="MobiDB-lite"/>
    </source>
</evidence>
<proteinExistence type="predicted"/>